<dbReference type="PRINTS" id="PR00080">
    <property type="entry name" value="SDRFAMILY"/>
</dbReference>
<protein>
    <submittedName>
        <fullName evidence="5">Short-chain dehydrogenase</fullName>
    </submittedName>
</protein>
<dbReference type="PRINTS" id="PR00081">
    <property type="entry name" value="GDHRDH"/>
</dbReference>
<accession>A0A2N6VLG6</accession>
<organism evidence="5 6">
    <name type="scientific">Brevibacterium paucivorans</name>
    <dbReference type="NCBI Taxonomy" id="170994"/>
    <lineage>
        <taxon>Bacteria</taxon>
        <taxon>Bacillati</taxon>
        <taxon>Actinomycetota</taxon>
        <taxon>Actinomycetes</taxon>
        <taxon>Micrococcales</taxon>
        <taxon>Brevibacteriaceae</taxon>
        <taxon>Brevibacterium</taxon>
    </lineage>
</organism>
<evidence type="ECO:0000313" key="5">
    <source>
        <dbReference type="EMBL" id="PMD04975.1"/>
    </source>
</evidence>
<evidence type="ECO:0000313" key="6">
    <source>
        <dbReference type="Proteomes" id="UP000235598"/>
    </source>
</evidence>
<keyword evidence="2" id="KW-0560">Oxidoreductase</keyword>
<dbReference type="OrthoDB" id="9797538at2"/>
<dbReference type="InterPro" id="IPR002347">
    <property type="entry name" value="SDR_fam"/>
</dbReference>
<name>A0A2N6VLG6_9MICO</name>
<dbReference type="PANTHER" id="PTHR44196">
    <property type="entry name" value="DEHYDROGENASE/REDUCTASE SDR FAMILY MEMBER 7B"/>
    <property type="match status" value="1"/>
</dbReference>
<comment type="caution">
    <text evidence="5">The sequence shown here is derived from an EMBL/GenBank/DDBJ whole genome shotgun (WGS) entry which is preliminary data.</text>
</comment>
<dbReference type="CDD" id="cd05233">
    <property type="entry name" value="SDR_c"/>
    <property type="match status" value="1"/>
</dbReference>
<feature type="region of interest" description="Disordered" evidence="4">
    <location>
        <begin position="1"/>
        <end position="27"/>
    </location>
</feature>
<evidence type="ECO:0000256" key="1">
    <source>
        <dbReference type="ARBA" id="ARBA00006484"/>
    </source>
</evidence>
<sequence length="270" mass="29011">MVERSPLHDLGGTTVDIPTHASHTSNDPPCALITGATSGIGRAFVHQLVAEGYDVIAVARTHSDLEQLDARPLPADLSTHLGITTVVRELETRQVDVLINCAGFGVRTSTLDTPVDQLTAQSMVMNEAVRTLSWHAAKRMVARGRGGIVNVTSLAAVTTQGTYAAEKAAATVFTESLAHDLRGTPVTCTAVLPGFVSTEFHQRMGVGREFPDCVWMEPAEVARIALRDARADKTISVPGVGYQVLYALSQVTPRPLMRALSGGFQWKRTR</sequence>
<evidence type="ECO:0000256" key="3">
    <source>
        <dbReference type="RuleBase" id="RU000363"/>
    </source>
</evidence>
<dbReference type="Proteomes" id="UP000235598">
    <property type="component" value="Unassembled WGS sequence"/>
</dbReference>
<dbReference type="Gene3D" id="3.40.50.720">
    <property type="entry name" value="NAD(P)-binding Rossmann-like Domain"/>
    <property type="match status" value="1"/>
</dbReference>
<dbReference type="SUPFAM" id="SSF51735">
    <property type="entry name" value="NAD(P)-binding Rossmann-fold domains"/>
    <property type="match status" value="1"/>
</dbReference>
<dbReference type="GO" id="GO:0016491">
    <property type="term" value="F:oxidoreductase activity"/>
    <property type="evidence" value="ECO:0007669"/>
    <property type="project" value="UniProtKB-KW"/>
</dbReference>
<evidence type="ECO:0000256" key="2">
    <source>
        <dbReference type="ARBA" id="ARBA00023002"/>
    </source>
</evidence>
<proteinExistence type="inferred from homology"/>
<dbReference type="AlphaFoldDB" id="A0A2N6VLG6"/>
<dbReference type="EMBL" id="PNHK01000003">
    <property type="protein sequence ID" value="PMD04975.1"/>
    <property type="molecule type" value="Genomic_DNA"/>
</dbReference>
<dbReference type="InterPro" id="IPR036291">
    <property type="entry name" value="NAD(P)-bd_dom_sf"/>
</dbReference>
<dbReference type="PANTHER" id="PTHR44196:SF2">
    <property type="entry name" value="SHORT-CHAIN DEHYDROGENASE-RELATED"/>
    <property type="match status" value="1"/>
</dbReference>
<reference evidence="5 6" key="1">
    <citation type="submission" date="2017-09" db="EMBL/GenBank/DDBJ databases">
        <title>Bacterial strain isolated from the female urinary microbiota.</title>
        <authorList>
            <person name="Thomas-White K."/>
            <person name="Kumar N."/>
            <person name="Forster S."/>
            <person name="Putonti C."/>
            <person name="Lawley T."/>
            <person name="Wolfe A.J."/>
        </authorList>
    </citation>
    <scope>NUCLEOTIDE SEQUENCE [LARGE SCALE GENOMIC DNA]</scope>
    <source>
        <strain evidence="5 6">UMB1301</strain>
    </source>
</reference>
<gene>
    <name evidence="5" type="ORF">CJ199_07715</name>
</gene>
<dbReference type="Pfam" id="PF00106">
    <property type="entry name" value="adh_short"/>
    <property type="match status" value="1"/>
</dbReference>
<comment type="similarity">
    <text evidence="1 3">Belongs to the short-chain dehydrogenases/reductases (SDR) family.</text>
</comment>
<dbReference type="GO" id="GO:0016020">
    <property type="term" value="C:membrane"/>
    <property type="evidence" value="ECO:0007669"/>
    <property type="project" value="TreeGrafter"/>
</dbReference>
<evidence type="ECO:0000256" key="4">
    <source>
        <dbReference type="SAM" id="MobiDB-lite"/>
    </source>
</evidence>